<evidence type="ECO:0000313" key="3">
    <source>
        <dbReference type="Proteomes" id="UP000789831"/>
    </source>
</evidence>
<reference evidence="2" key="1">
    <citation type="submission" date="2021-06" db="EMBL/GenBank/DDBJ databases">
        <authorList>
            <person name="Kallberg Y."/>
            <person name="Tangrot J."/>
            <person name="Rosling A."/>
        </authorList>
    </citation>
    <scope>NUCLEOTIDE SEQUENCE</scope>
    <source>
        <strain evidence="2">MT106</strain>
    </source>
</reference>
<feature type="non-terminal residue" evidence="2">
    <location>
        <position position="1"/>
    </location>
</feature>
<gene>
    <name evidence="2" type="ORF">AGERDE_LOCUS13400</name>
</gene>
<dbReference type="Proteomes" id="UP000789831">
    <property type="component" value="Unassembled WGS sequence"/>
</dbReference>
<comment type="caution">
    <text evidence="2">The sequence shown here is derived from an EMBL/GenBank/DDBJ whole genome shotgun (WGS) entry which is preliminary data.</text>
</comment>
<proteinExistence type="predicted"/>
<dbReference type="AlphaFoldDB" id="A0A9N9HP47"/>
<dbReference type="SUPFAM" id="SSF47769">
    <property type="entry name" value="SAM/Pointed domain"/>
    <property type="match status" value="1"/>
</dbReference>
<keyword evidence="3" id="KW-1185">Reference proteome</keyword>
<evidence type="ECO:0000313" key="2">
    <source>
        <dbReference type="EMBL" id="CAG8698767.1"/>
    </source>
</evidence>
<dbReference type="EMBL" id="CAJVPL010017428">
    <property type="protein sequence ID" value="CAG8698767.1"/>
    <property type="molecule type" value="Genomic_DNA"/>
</dbReference>
<sequence>MSDNIPLPSVEVVDQKWKKADVINFLQENQDKLDLEDDDIDIIKKNRVSGPAFLELTLEKLLASPYKLPGGPAEVIANLVNKIKGEEQATTASNQEVQELKEKLAILQASKVKEE</sequence>
<name>A0A9N9HP47_9GLOM</name>
<accession>A0A9N9HP47</accession>
<dbReference type="InterPro" id="IPR013761">
    <property type="entry name" value="SAM/pointed_sf"/>
</dbReference>
<dbReference type="Gene3D" id="1.10.150.50">
    <property type="entry name" value="Transcription Factor, Ets-1"/>
    <property type="match status" value="1"/>
</dbReference>
<evidence type="ECO:0000256" key="1">
    <source>
        <dbReference type="SAM" id="Coils"/>
    </source>
</evidence>
<feature type="coiled-coil region" evidence="1">
    <location>
        <begin position="83"/>
        <end position="110"/>
    </location>
</feature>
<dbReference type="OrthoDB" id="2409171at2759"/>
<keyword evidence="1" id="KW-0175">Coiled coil</keyword>
<organism evidence="2 3">
    <name type="scientific">Ambispora gerdemannii</name>
    <dbReference type="NCBI Taxonomy" id="144530"/>
    <lineage>
        <taxon>Eukaryota</taxon>
        <taxon>Fungi</taxon>
        <taxon>Fungi incertae sedis</taxon>
        <taxon>Mucoromycota</taxon>
        <taxon>Glomeromycotina</taxon>
        <taxon>Glomeromycetes</taxon>
        <taxon>Archaeosporales</taxon>
        <taxon>Ambisporaceae</taxon>
        <taxon>Ambispora</taxon>
    </lineage>
</organism>
<protein>
    <submittedName>
        <fullName evidence="2">1086_t:CDS:1</fullName>
    </submittedName>
</protein>